<dbReference type="AlphaFoldDB" id="A0A0P9H4T6"/>
<organism evidence="2 3">
    <name type="scientific">Kouleothrix aurantiaca</name>
    <dbReference type="NCBI Taxonomy" id="186479"/>
    <lineage>
        <taxon>Bacteria</taxon>
        <taxon>Bacillati</taxon>
        <taxon>Chloroflexota</taxon>
        <taxon>Chloroflexia</taxon>
        <taxon>Chloroflexales</taxon>
        <taxon>Roseiflexineae</taxon>
        <taxon>Roseiflexaceae</taxon>
        <taxon>Kouleothrix</taxon>
    </lineage>
</organism>
<keyword evidence="1" id="KW-0472">Membrane</keyword>
<evidence type="ECO:0000256" key="1">
    <source>
        <dbReference type="SAM" id="Phobius"/>
    </source>
</evidence>
<gene>
    <name evidence="2" type="ORF">SE17_35150</name>
</gene>
<proteinExistence type="predicted"/>
<dbReference type="EMBL" id="LJCR01002268">
    <property type="protein sequence ID" value="KPV48982.1"/>
    <property type="molecule type" value="Genomic_DNA"/>
</dbReference>
<feature type="transmembrane region" description="Helical" evidence="1">
    <location>
        <begin position="53"/>
        <end position="69"/>
    </location>
</feature>
<protein>
    <submittedName>
        <fullName evidence="2">Uncharacterized protein</fullName>
    </submittedName>
</protein>
<reference evidence="2 3" key="1">
    <citation type="submission" date="2015-09" db="EMBL/GenBank/DDBJ databases">
        <title>Draft genome sequence of Kouleothrix aurantiaca JCM 19913.</title>
        <authorList>
            <person name="Hemp J."/>
        </authorList>
    </citation>
    <scope>NUCLEOTIDE SEQUENCE [LARGE SCALE GENOMIC DNA]</scope>
    <source>
        <strain evidence="2 3">COM-B</strain>
    </source>
</reference>
<feature type="transmembrane region" description="Helical" evidence="1">
    <location>
        <begin position="26"/>
        <end position="47"/>
    </location>
</feature>
<evidence type="ECO:0000313" key="3">
    <source>
        <dbReference type="Proteomes" id="UP000050509"/>
    </source>
</evidence>
<keyword evidence="3" id="KW-1185">Reference proteome</keyword>
<keyword evidence="1" id="KW-0812">Transmembrane</keyword>
<sequence length="83" mass="9283">MATINQTDVHQPRLEEYTQSLREDSFVVLLYSSGGLGLLLLCIGLVGMPVTRLSMYMGIALMLSCWLASKLRNRKNYRAAVCT</sequence>
<evidence type="ECO:0000313" key="2">
    <source>
        <dbReference type="EMBL" id="KPV48982.1"/>
    </source>
</evidence>
<name>A0A0P9H4T6_9CHLR</name>
<accession>A0A0P9H4T6</accession>
<feature type="non-terminal residue" evidence="2">
    <location>
        <position position="83"/>
    </location>
</feature>
<keyword evidence="1" id="KW-1133">Transmembrane helix</keyword>
<comment type="caution">
    <text evidence="2">The sequence shown here is derived from an EMBL/GenBank/DDBJ whole genome shotgun (WGS) entry which is preliminary data.</text>
</comment>
<dbReference type="Proteomes" id="UP000050509">
    <property type="component" value="Unassembled WGS sequence"/>
</dbReference>